<evidence type="ECO:0000256" key="3">
    <source>
        <dbReference type="PROSITE-ProRule" id="PRU00023"/>
    </source>
</evidence>
<keyword evidence="2 3" id="KW-0040">ANK repeat</keyword>
<name>A0A913Z3V4_PATMI</name>
<dbReference type="GeneID" id="119720754"/>
<dbReference type="OMA" id="ATPRKFW"/>
<evidence type="ECO:0000313" key="5">
    <source>
        <dbReference type="EnsemblMetazoa" id="XP_038046513.1"/>
    </source>
</evidence>
<dbReference type="Gene3D" id="1.25.40.20">
    <property type="entry name" value="Ankyrin repeat-containing domain"/>
    <property type="match status" value="2"/>
</dbReference>
<dbReference type="AlphaFoldDB" id="A0A913Z3V4"/>
<evidence type="ECO:0008006" key="7">
    <source>
        <dbReference type="Google" id="ProtNLM"/>
    </source>
</evidence>
<dbReference type="GO" id="GO:0031436">
    <property type="term" value="C:BRCA1-BARD1 complex"/>
    <property type="evidence" value="ECO:0007669"/>
    <property type="project" value="TreeGrafter"/>
</dbReference>
<evidence type="ECO:0000256" key="4">
    <source>
        <dbReference type="SAM" id="MobiDB-lite"/>
    </source>
</evidence>
<dbReference type="RefSeq" id="XP_038046513.1">
    <property type="nucleotide sequence ID" value="XM_038190585.1"/>
</dbReference>
<evidence type="ECO:0000313" key="6">
    <source>
        <dbReference type="Proteomes" id="UP000887568"/>
    </source>
</evidence>
<dbReference type="GO" id="GO:0004842">
    <property type="term" value="F:ubiquitin-protein transferase activity"/>
    <property type="evidence" value="ECO:0007669"/>
    <property type="project" value="TreeGrafter"/>
</dbReference>
<dbReference type="EnsemblMetazoa" id="XM_038190585.1">
    <property type="protein sequence ID" value="XP_038046513.1"/>
    <property type="gene ID" value="LOC119720754"/>
</dbReference>
<dbReference type="Pfam" id="PF12796">
    <property type="entry name" value="Ank_2"/>
    <property type="match status" value="2"/>
</dbReference>
<feature type="region of interest" description="Disordered" evidence="4">
    <location>
        <begin position="1"/>
        <end position="20"/>
    </location>
</feature>
<dbReference type="OrthoDB" id="194358at2759"/>
<dbReference type="Gene3D" id="1.20.1270.10">
    <property type="match status" value="1"/>
</dbReference>
<dbReference type="PROSITE" id="PS50297">
    <property type="entry name" value="ANK_REP_REGION"/>
    <property type="match status" value="3"/>
</dbReference>
<dbReference type="SMART" id="SM00248">
    <property type="entry name" value="ANK"/>
    <property type="match status" value="3"/>
</dbReference>
<dbReference type="GO" id="GO:0070531">
    <property type="term" value="C:BRCA1-A complex"/>
    <property type="evidence" value="ECO:0007669"/>
    <property type="project" value="TreeGrafter"/>
</dbReference>
<sequence length="273" mass="30542">MTVESPPGEPEASSPSRKSGKRLNIVLQCAVKGDAARLQDCFSKEDDPYHDRVEGQLNSRDEEGRSAVEIACTEGHLEMLKLLLEKGCDSNMRNPNTGKTALDMACILNREDMVKELLDKGAAGDAATNRGYTALHHAAAWGNLACLKLLIQFGSSLQVKTSHGERPRETALRYQHEKCAHYLDWSEARRALLAVIKEIKENVEDVQKIQGRLTKDERMTALNACTEKQEWLDNGGENLTVEDFNKQKQVLSDILEPVLIKMSEPPPEKPHRR</sequence>
<feature type="repeat" description="ANK" evidence="3">
    <location>
        <begin position="63"/>
        <end position="95"/>
    </location>
</feature>
<evidence type="ECO:0000256" key="1">
    <source>
        <dbReference type="ARBA" id="ARBA00022737"/>
    </source>
</evidence>
<feature type="compositionally biased region" description="Low complexity" evidence="4">
    <location>
        <begin position="1"/>
        <end position="16"/>
    </location>
</feature>
<dbReference type="PANTHER" id="PTHR24171">
    <property type="entry name" value="ANKYRIN REPEAT DOMAIN-CONTAINING PROTEIN 39-RELATED"/>
    <property type="match status" value="1"/>
</dbReference>
<dbReference type="InterPro" id="IPR029048">
    <property type="entry name" value="HSP70_C_sf"/>
</dbReference>
<dbReference type="SUPFAM" id="SSF48403">
    <property type="entry name" value="Ankyrin repeat"/>
    <property type="match status" value="1"/>
</dbReference>
<dbReference type="PROSITE" id="PS50088">
    <property type="entry name" value="ANK_REPEAT"/>
    <property type="match status" value="3"/>
</dbReference>
<keyword evidence="6" id="KW-1185">Reference proteome</keyword>
<keyword evidence="1" id="KW-0677">Repeat</keyword>
<organism evidence="5 6">
    <name type="scientific">Patiria miniata</name>
    <name type="common">Bat star</name>
    <name type="synonym">Asterina miniata</name>
    <dbReference type="NCBI Taxonomy" id="46514"/>
    <lineage>
        <taxon>Eukaryota</taxon>
        <taxon>Metazoa</taxon>
        <taxon>Echinodermata</taxon>
        <taxon>Eleutherozoa</taxon>
        <taxon>Asterozoa</taxon>
        <taxon>Asteroidea</taxon>
        <taxon>Valvatacea</taxon>
        <taxon>Valvatida</taxon>
        <taxon>Asterinidae</taxon>
        <taxon>Patiria</taxon>
    </lineage>
</organism>
<dbReference type="GO" id="GO:0085020">
    <property type="term" value="P:protein K6-linked ubiquitination"/>
    <property type="evidence" value="ECO:0007669"/>
    <property type="project" value="TreeGrafter"/>
</dbReference>
<protein>
    <recommendedName>
        <fullName evidence="7">Ankyrin repeat domain-containing protein 45</fullName>
    </recommendedName>
</protein>
<proteinExistence type="predicted"/>
<feature type="repeat" description="ANK" evidence="3">
    <location>
        <begin position="130"/>
        <end position="162"/>
    </location>
</feature>
<dbReference type="SUPFAM" id="SSF100934">
    <property type="entry name" value="Heat shock protein 70kD (HSP70), C-terminal subdomain"/>
    <property type="match status" value="1"/>
</dbReference>
<dbReference type="InterPro" id="IPR036770">
    <property type="entry name" value="Ankyrin_rpt-contain_sf"/>
</dbReference>
<evidence type="ECO:0000256" key="2">
    <source>
        <dbReference type="ARBA" id="ARBA00023043"/>
    </source>
</evidence>
<feature type="repeat" description="ANK" evidence="3">
    <location>
        <begin position="97"/>
        <end position="129"/>
    </location>
</feature>
<accession>A0A913Z3V4</accession>
<dbReference type="PANTHER" id="PTHR24171:SF8">
    <property type="entry name" value="BRCA1-ASSOCIATED RING DOMAIN PROTEIN 1"/>
    <property type="match status" value="1"/>
</dbReference>
<dbReference type="Proteomes" id="UP000887568">
    <property type="component" value="Unplaced"/>
</dbReference>
<dbReference type="InterPro" id="IPR002110">
    <property type="entry name" value="Ankyrin_rpt"/>
</dbReference>
<reference evidence="5" key="1">
    <citation type="submission" date="2022-11" db="UniProtKB">
        <authorList>
            <consortium name="EnsemblMetazoa"/>
        </authorList>
    </citation>
    <scope>IDENTIFICATION</scope>
</reference>